<comment type="caution">
    <text evidence="1">The sequence shown here is derived from an EMBL/GenBank/DDBJ whole genome shotgun (WGS) entry which is preliminary data.</text>
</comment>
<proteinExistence type="predicted"/>
<sequence>METSDAQAQDSFASAIRKAVHKGQRNMKEENFFWISRKPNRKSHFQIKALSNRAAVVRRDGLPR</sequence>
<accession>A0AAP0QP46</accession>
<evidence type="ECO:0000313" key="1">
    <source>
        <dbReference type="EMBL" id="KAK9198322.1"/>
    </source>
</evidence>
<keyword evidence="2" id="KW-1185">Reference proteome</keyword>
<dbReference type="AlphaFoldDB" id="A0AAP0QP46"/>
<dbReference type="Proteomes" id="UP001428341">
    <property type="component" value="Unassembled WGS sequence"/>
</dbReference>
<reference evidence="1 2" key="1">
    <citation type="submission" date="2024-05" db="EMBL/GenBank/DDBJ databases">
        <title>Haplotype-resolved chromosome-level genome assembly of Huyou (Citrus changshanensis).</title>
        <authorList>
            <person name="Miao C."/>
            <person name="Chen W."/>
            <person name="Wu Y."/>
            <person name="Wang L."/>
            <person name="Zhao S."/>
            <person name="Grierson D."/>
            <person name="Xu C."/>
            <person name="Chen K."/>
        </authorList>
    </citation>
    <scope>NUCLEOTIDE SEQUENCE [LARGE SCALE GENOMIC DNA]</scope>
    <source>
        <strain evidence="1">01-14</strain>
        <tissue evidence="1">Leaf</tissue>
    </source>
</reference>
<evidence type="ECO:0000313" key="2">
    <source>
        <dbReference type="Proteomes" id="UP001428341"/>
    </source>
</evidence>
<protein>
    <submittedName>
        <fullName evidence="1">Uncharacterized protein</fullName>
    </submittedName>
</protein>
<dbReference type="EMBL" id="JBCGBO010000005">
    <property type="protein sequence ID" value="KAK9198322.1"/>
    <property type="molecule type" value="Genomic_DNA"/>
</dbReference>
<gene>
    <name evidence="1" type="ORF">WN944_013506</name>
</gene>
<name>A0AAP0QP46_9ROSI</name>
<organism evidence="1 2">
    <name type="scientific">Citrus x changshan-huyou</name>
    <dbReference type="NCBI Taxonomy" id="2935761"/>
    <lineage>
        <taxon>Eukaryota</taxon>
        <taxon>Viridiplantae</taxon>
        <taxon>Streptophyta</taxon>
        <taxon>Embryophyta</taxon>
        <taxon>Tracheophyta</taxon>
        <taxon>Spermatophyta</taxon>
        <taxon>Magnoliopsida</taxon>
        <taxon>eudicotyledons</taxon>
        <taxon>Gunneridae</taxon>
        <taxon>Pentapetalae</taxon>
        <taxon>rosids</taxon>
        <taxon>malvids</taxon>
        <taxon>Sapindales</taxon>
        <taxon>Rutaceae</taxon>
        <taxon>Aurantioideae</taxon>
        <taxon>Citrus</taxon>
    </lineage>
</organism>